<sequence>SGIMSFLLLSISTGVFAWRNGLHTIGTSHGTVGSKPISLYKGDYTKAIAADTMRDYYGSHDWIAESALELLYNLRSSHGFLSQLWDINNPDNLRFYYLYATELPDSFLLPSTFTTRCGFKFELKHFLTATAHNRLRFYDDPSSQFYKQLQDDSACQSANSLYNQIVLAFEDNDCQRAAAFIGALMHVISDATYYPHMLADARSLEYEYHVMHVTFKTWTDVRGVRSNEFFNLAEAKGKLTAADMFNPYQATLLAGKNTRFGCLIYQDAEFLDLCAPSTLDRQCWA</sequence>
<feature type="non-terminal residue" evidence="1">
    <location>
        <position position="1"/>
    </location>
</feature>
<proteinExistence type="predicted"/>
<reference evidence="1" key="1">
    <citation type="journal article" date="2014" name="Front. Microbiol.">
        <title>High frequency of phylogenetically diverse reductive dehalogenase-homologous genes in deep subseafloor sedimentary metagenomes.</title>
        <authorList>
            <person name="Kawai M."/>
            <person name="Futagami T."/>
            <person name="Toyoda A."/>
            <person name="Takaki Y."/>
            <person name="Nishi S."/>
            <person name="Hori S."/>
            <person name="Arai W."/>
            <person name="Tsubouchi T."/>
            <person name="Morono Y."/>
            <person name="Uchiyama I."/>
            <person name="Ito T."/>
            <person name="Fujiyama A."/>
            <person name="Inagaki F."/>
            <person name="Takami H."/>
        </authorList>
    </citation>
    <scope>NUCLEOTIDE SEQUENCE</scope>
    <source>
        <strain evidence="1">Expedition CK06-06</strain>
    </source>
</reference>
<protein>
    <recommendedName>
        <fullName evidence="2">Phospholipase C/D domain-containing protein</fullName>
    </recommendedName>
</protein>
<name>X1FUK3_9ZZZZ</name>
<gene>
    <name evidence="1" type="ORF">S03H2_33486</name>
</gene>
<dbReference type="AlphaFoldDB" id="X1FUK3"/>
<dbReference type="EMBL" id="BARU01020379">
    <property type="protein sequence ID" value="GAH48697.1"/>
    <property type="molecule type" value="Genomic_DNA"/>
</dbReference>
<evidence type="ECO:0000313" key="1">
    <source>
        <dbReference type="EMBL" id="GAH48697.1"/>
    </source>
</evidence>
<dbReference type="Gene3D" id="1.10.575.10">
    <property type="entry name" value="P1 Nuclease"/>
    <property type="match status" value="1"/>
</dbReference>
<dbReference type="InterPro" id="IPR008947">
    <property type="entry name" value="PLipase_C/P1_nuclease_dom_sf"/>
</dbReference>
<organism evidence="1">
    <name type="scientific">marine sediment metagenome</name>
    <dbReference type="NCBI Taxonomy" id="412755"/>
    <lineage>
        <taxon>unclassified sequences</taxon>
        <taxon>metagenomes</taxon>
        <taxon>ecological metagenomes</taxon>
    </lineage>
</organism>
<feature type="non-terminal residue" evidence="1">
    <location>
        <position position="285"/>
    </location>
</feature>
<evidence type="ECO:0008006" key="2">
    <source>
        <dbReference type="Google" id="ProtNLM"/>
    </source>
</evidence>
<dbReference type="GO" id="GO:0016788">
    <property type="term" value="F:hydrolase activity, acting on ester bonds"/>
    <property type="evidence" value="ECO:0007669"/>
    <property type="project" value="InterPro"/>
</dbReference>
<accession>X1FUK3</accession>
<comment type="caution">
    <text evidence="1">The sequence shown here is derived from an EMBL/GenBank/DDBJ whole genome shotgun (WGS) entry which is preliminary data.</text>
</comment>